<dbReference type="PANTHER" id="PTHR43823">
    <property type="entry name" value="SPORULATION PROTEIN YKVU"/>
    <property type="match status" value="1"/>
</dbReference>
<dbReference type="PIRSF" id="PIRSF006603">
    <property type="entry name" value="DinF"/>
    <property type="match status" value="1"/>
</dbReference>
<dbReference type="AlphaFoldDB" id="A0A9D1VRB0"/>
<dbReference type="GO" id="GO:0005886">
    <property type="term" value="C:plasma membrane"/>
    <property type="evidence" value="ECO:0007669"/>
    <property type="project" value="UniProtKB-SubCell"/>
</dbReference>
<keyword evidence="4" id="KW-0813">Transport</keyword>
<feature type="transmembrane region" description="Helical" evidence="10">
    <location>
        <begin position="138"/>
        <end position="156"/>
    </location>
</feature>
<evidence type="ECO:0000313" key="11">
    <source>
        <dbReference type="EMBL" id="HIX45348.1"/>
    </source>
</evidence>
<evidence type="ECO:0000256" key="5">
    <source>
        <dbReference type="ARBA" id="ARBA00022475"/>
    </source>
</evidence>
<evidence type="ECO:0000256" key="6">
    <source>
        <dbReference type="ARBA" id="ARBA00022692"/>
    </source>
</evidence>
<dbReference type="GO" id="GO:0042910">
    <property type="term" value="F:xenobiotic transmembrane transporter activity"/>
    <property type="evidence" value="ECO:0007669"/>
    <property type="project" value="InterPro"/>
</dbReference>
<reference evidence="11" key="2">
    <citation type="submission" date="2021-04" db="EMBL/GenBank/DDBJ databases">
        <authorList>
            <person name="Gilroy R."/>
        </authorList>
    </citation>
    <scope>NUCLEOTIDE SEQUENCE</scope>
    <source>
        <strain evidence="11">ChiHjej12B11-16260</strain>
    </source>
</reference>
<feature type="transmembrane region" description="Helical" evidence="10">
    <location>
        <begin position="317"/>
        <end position="342"/>
    </location>
</feature>
<dbReference type="InterPro" id="IPR002528">
    <property type="entry name" value="MATE_fam"/>
</dbReference>
<feature type="transmembrane region" description="Helical" evidence="10">
    <location>
        <begin position="20"/>
        <end position="38"/>
    </location>
</feature>
<dbReference type="EMBL" id="DXFB01000106">
    <property type="protein sequence ID" value="HIX45348.1"/>
    <property type="molecule type" value="Genomic_DNA"/>
</dbReference>
<keyword evidence="7 10" id="KW-1133">Transmembrane helix</keyword>
<feature type="transmembrane region" description="Helical" evidence="10">
    <location>
        <begin position="168"/>
        <end position="189"/>
    </location>
</feature>
<gene>
    <name evidence="11" type="ORF">H9982_03920</name>
</gene>
<feature type="transmembrane region" description="Helical" evidence="10">
    <location>
        <begin position="58"/>
        <end position="81"/>
    </location>
</feature>
<feature type="transmembrane region" description="Helical" evidence="10">
    <location>
        <begin position="195"/>
        <end position="216"/>
    </location>
</feature>
<evidence type="ECO:0000256" key="4">
    <source>
        <dbReference type="ARBA" id="ARBA00022448"/>
    </source>
</evidence>
<feature type="transmembrane region" description="Helical" evidence="10">
    <location>
        <begin position="101"/>
        <end position="126"/>
    </location>
</feature>
<dbReference type="PANTHER" id="PTHR43823:SF3">
    <property type="entry name" value="MULTIDRUG EXPORT PROTEIN MEPA"/>
    <property type="match status" value="1"/>
</dbReference>
<evidence type="ECO:0000256" key="9">
    <source>
        <dbReference type="ARBA" id="ARBA00023251"/>
    </source>
</evidence>
<evidence type="ECO:0000256" key="8">
    <source>
        <dbReference type="ARBA" id="ARBA00023136"/>
    </source>
</evidence>
<organism evidence="11 12">
    <name type="scientific">Candidatus Barnesiella excrementipullorum</name>
    <dbReference type="NCBI Taxonomy" id="2838479"/>
    <lineage>
        <taxon>Bacteria</taxon>
        <taxon>Pseudomonadati</taxon>
        <taxon>Bacteroidota</taxon>
        <taxon>Bacteroidia</taxon>
        <taxon>Bacteroidales</taxon>
        <taxon>Barnesiellaceae</taxon>
        <taxon>Barnesiella</taxon>
    </lineage>
</organism>
<evidence type="ECO:0000256" key="1">
    <source>
        <dbReference type="ARBA" id="ARBA00004651"/>
    </source>
</evidence>
<proteinExistence type="inferred from homology"/>
<protein>
    <recommendedName>
        <fullName evidence="3">Multidrug export protein MepA</fullName>
    </recommendedName>
</protein>
<evidence type="ECO:0000256" key="10">
    <source>
        <dbReference type="SAM" id="Phobius"/>
    </source>
</evidence>
<dbReference type="Pfam" id="PF01554">
    <property type="entry name" value="MatE"/>
    <property type="match status" value="2"/>
</dbReference>
<keyword evidence="9" id="KW-0046">Antibiotic resistance</keyword>
<evidence type="ECO:0000256" key="3">
    <source>
        <dbReference type="ARBA" id="ARBA00022106"/>
    </source>
</evidence>
<comment type="similarity">
    <text evidence="2">Belongs to the multi antimicrobial extrusion (MATE) (TC 2.A.66.1) family. MepA subfamily.</text>
</comment>
<keyword evidence="8 10" id="KW-0472">Membrane</keyword>
<feature type="transmembrane region" description="Helical" evidence="10">
    <location>
        <begin position="392"/>
        <end position="411"/>
    </location>
</feature>
<reference evidence="11" key="1">
    <citation type="journal article" date="2021" name="PeerJ">
        <title>Extensive microbial diversity within the chicken gut microbiome revealed by metagenomics and culture.</title>
        <authorList>
            <person name="Gilroy R."/>
            <person name="Ravi A."/>
            <person name="Getino M."/>
            <person name="Pursley I."/>
            <person name="Horton D.L."/>
            <person name="Alikhan N.F."/>
            <person name="Baker D."/>
            <person name="Gharbi K."/>
            <person name="Hall N."/>
            <person name="Watson M."/>
            <person name="Adriaenssens E.M."/>
            <person name="Foster-Nyarko E."/>
            <person name="Jarju S."/>
            <person name="Secka A."/>
            <person name="Antonio M."/>
            <person name="Oren A."/>
            <person name="Chaudhuri R.R."/>
            <person name="La Ragione R."/>
            <person name="Hildebrand F."/>
            <person name="Pallen M.J."/>
        </authorList>
    </citation>
    <scope>NUCLEOTIDE SEQUENCE</scope>
    <source>
        <strain evidence="11">ChiHjej12B11-16260</strain>
    </source>
</reference>
<evidence type="ECO:0000313" key="12">
    <source>
        <dbReference type="Proteomes" id="UP000824246"/>
    </source>
</evidence>
<evidence type="ECO:0000256" key="7">
    <source>
        <dbReference type="ARBA" id="ARBA00022989"/>
    </source>
</evidence>
<comment type="subcellular location">
    <subcellularLocation>
        <location evidence="1">Cell membrane</location>
        <topology evidence="1">Multi-pass membrane protein</topology>
    </subcellularLocation>
</comment>
<comment type="caution">
    <text evidence="11">The sequence shown here is derived from an EMBL/GenBank/DDBJ whole genome shotgun (WGS) entry which is preliminary data.</text>
</comment>
<accession>A0A9D1VRB0</accession>
<dbReference type="CDD" id="cd13143">
    <property type="entry name" value="MATE_MepA_like"/>
    <property type="match status" value="1"/>
</dbReference>
<keyword evidence="5" id="KW-1003">Cell membrane</keyword>
<feature type="transmembrane region" description="Helical" evidence="10">
    <location>
        <begin position="284"/>
        <end position="305"/>
    </location>
</feature>
<dbReference type="NCBIfam" id="TIGR00797">
    <property type="entry name" value="matE"/>
    <property type="match status" value="1"/>
</dbReference>
<name>A0A9D1VRB0_9BACT</name>
<sequence length="444" mass="47646">MYKNRDNYDFLTSAPVHKVIHSMALPTIASMLITNLYNMADTFFVGHIDTQSTAAVGVVFPVMSIIQSIGFFFGHGSGNYISQQLGARHAENARRMASTGFFYSVGFGCVLMAAGLCLLTPISVLLGSTPTILPYTERYLGIILLGVPFMTGSLTLNNQMRFQGNAVYAMYGILSGAVLNMGLDPLFIFVLGMGVSGAACATLVSQICSFVLLLFMSRRSGNIPVSVRWFTFSPSFLKEICMGGTPSLLRQGLGSFATILLNVAAGAYGDAAIAGMSIVNRISFFVYSAVIGLGQGFQPLCGFCYGAKLYARVREGFVYCVKLGTAFLTACAVVGFIFSGGIIGVFRDDPAVIEVGVSALRWQLVAYPLVALIVTANMLLQTIRKTGRANLVAAARSGLFFIPLIIILPHFFGVQGVEMCQAVSDVCSFAVALPIVIDTFRKMR</sequence>
<dbReference type="InterPro" id="IPR045070">
    <property type="entry name" value="MATE_MepA-like"/>
</dbReference>
<evidence type="ECO:0000256" key="2">
    <source>
        <dbReference type="ARBA" id="ARBA00008417"/>
    </source>
</evidence>
<dbReference type="InterPro" id="IPR051327">
    <property type="entry name" value="MATE_MepA_subfamily"/>
</dbReference>
<feature type="transmembrane region" description="Helical" evidence="10">
    <location>
        <begin position="362"/>
        <end position="380"/>
    </location>
</feature>
<keyword evidence="6 10" id="KW-0812">Transmembrane</keyword>
<dbReference type="GO" id="GO:0015297">
    <property type="term" value="F:antiporter activity"/>
    <property type="evidence" value="ECO:0007669"/>
    <property type="project" value="InterPro"/>
</dbReference>
<dbReference type="GO" id="GO:0046677">
    <property type="term" value="P:response to antibiotic"/>
    <property type="evidence" value="ECO:0007669"/>
    <property type="project" value="UniProtKB-KW"/>
</dbReference>
<dbReference type="InterPro" id="IPR048279">
    <property type="entry name" value="MdtK-like"/>
</dbReference>
<dbReference type="Proteomes" id="UP000824246">
    <property type="component" value="Unassembled WGS sequence"/>
</dbReference>
<feature type="transmembrane region" description="Helical" evidence="10">
    <location>
        <begin position="256"/>
        <end position="278"/>
    </location>
</feature>